<dbReference type="EMBL" id="JAXQNO010000013">
    <property type="protein sequence ID" value="KAK4786104.1"/>
    <property type="molecule type" value="Genomic_DNA"/>
</dbReference>
<dbReference type="GO" id="GO:0008289">
    <property type="term" value="F:lipid binding"/>
    <property type="evidence" value="ECO:0007669"/>
    <property type="project" value="InterPro"/>
</dbReference>
<evidence type="ECO:0000256" key="5">
    <source>
        <dbReference type="ARBA" id="ARBA00022729"/>
    </source>
</evidence>
<dbReference type="InterPro" id="IPR036312">
    <property type="entry name" value="Bifun_inhib/LTP/seed_sf"/>
</dbReference>
<feature type="signal peptide" evidence="9">
    <location>
        <begin position="1"/>
        <end position="28"/>
    </location>
</feature>
<dbReference type="FunFam" id="1.10.110.10:FF:000001">
    <property type="entry name" value="Bifunctional inhibitor/lipid-transfer protein/seed storage 2S albumin superfamily protein"/>
    <property type="match status" value="1"/>
</dbReference>
<dbReference type="CDD" id="cd00010">
    <property type="entry name" value="AAI_LTSS"/>
    <property type="match status" value="1"/>
</dbReference>
<comment type="caution">
    <text evidence="11">The sequence shown here is derived from an EMBL/GenBank/DDBJ whole genome shotgun (WGS) entry which is preliminary data.</text>
</comment>
<keyword evidence="12" id="KW-1185">Reference proteome</keyword>
<dbReference type="SUPFAM" id="SSF47699">
    <property type="entry name" value="Bifunctional inhibitor/lipid-transfer protein/seed storage 2S albumin"/>
    <property type="match status" value="1"/>
</dbReference>
<dbReference type="Gene3D" id="1.10.110.10">
    <property type="entry name" value="Plant lipid-transfer and hydrophobic proteins"/>
    <property type="match status" value="1"/>
</dbReference>
<keyword evidence="4" id="KW-0336">GPI-anchor</keyword>
<evidence type="ECO:0000256" key="7">
    <source>
        <dbReference type="ARBA" id="ARBA00023180"/>
    </source>
</evidence>
<dbReference type="PRINTS" id="PR00382">
    <property type="entry name" value="LIPIDTRNSFER"/>
</dbReference>
<feature type="domain" description="Bifunctional inhibitor/plant lipid transfer protein/seed storage helical" evidence="10">
    <location>
        <begin position="20"/>
        <end position="117"/>
    </location>
</feature>
<evidence type="ECO:0000256" key="4">
    <source>
        <dbReference type="ARBA" id="ARBA00022622"/>
    </source>
</evidence>
<dbReference type="GO" id="GO:0098552">
    <property type="term" value="C:side of membrane"/>
    <property type="evidence" value="ECO:0007669"/>
    <property type="project" value="UniProtKB-KW"/>
</dbReference>
<proteinExistence type="inferred from homology"/>
<keyword evidence="4" id="KW-0472">Membrane</keyword>
<keyword evidence="7" id="KW-0325">Glycoprotein</keyword>
<dbReference type="AlphaFoldDB" id="A0AAN7LKT3"/>
<gene>
    <name evidence="11" type="ORF">SAY86_002793</name>
</gene>
<dbReference type="InterPro" id="IPR016140">
    <property type="entry name" value="Bifunc_inhib/LTP/seed_store"/>
</dbReference>
<keyword evidence="6" id="KW-1015">Disulfide bond</keyword>
<evidence type="ECO:0000256" key="3">
    <source>
        <dbReference type="ARBA" id="ARBA00022475"/>
    </source>
</evidence>
<dbReference type="InterPro" id="IPR000528">
    <property type="entry name" value="Plant_nsLTP"/>
</dbReference>
<evidence type="ECO:0000259" key="10">
    <source>
        <dbReference type="Pfam" id="PF14368"/>
    </source>
</evidence>
<evidence type="ECO:0000256" key="8">
    <source>
        <dbReference type="ARBA" id="ARBA00023288"/>
    </source>
</evidence>
<feature type="chain" id="PRO_5042879200" description="Bifunctional inhibitor/plant lipid transfer protein/seed storage helical domain-containing protein" evidence="9">
    <location>
        <begin position="29"/>
        <end position="202"/>
    </location>
</feature>
<evidence type="ECO:0000313" key="12">
    <source>
        <dbReference type="Proteomes" id="UP001346149"/>
    </source>
</evidence>
<evidence type="ECO:0000313" key="11">
    <source>
        <dbReference type="EMBL" id="KAK4786104.1"/>
    </source>
</evidence>
<dbReference type="Pfam" id="PF14368">
    <property type="entry name" value="LTP_2"/>
    <property type="match status" value="1"/>
</dbReference>
<accession>A0AAN7LKT3</accession>
<comment type="subcellular location">
    <subcellularLocation>
        <location evidence="1">Cell membrane</location>
        <topology evidence="1">Lipid-anchor</topology>
        <topology evidence="1">GPI-anchor</topology>
    </subcellularLocation>
</comment>
<dbReference type="PANTHER" id="PTHR33044">
    <property type="entry name" value="BIFUNCTIONAL INHIBITOR/LIPID-TRANSFER PROTEIN/SEED STORAGE 2S ALBUMIN SUPERFAMILY PROTEIN-RELATED"/>
    <property type="match status" value="1"/>
</dbReference>
<dbReference type="InterPro" id="IPR043325">
    <property type="entry name" value="LTSS"/>
</dbReference>
<evidence type="ECO:0000256" key="6">
    <source>
        <dbReference type="ARBA" id="ARBA00023157"/>
    </source>
</evidence>
<name>A0AAN7LKT3_TRANT</name>
<protein>
    <recommendedName>
        <fullName evidence="10">Bifunctional inhibitor/plant lipid transfer protein/seed storage helical domain-containing protein</fullName>
    </recommendedName>
</protein>
<keyword evidence="5 9" id="KW-0732">Signal</keyword>
<dbReference type="GO" id="GO:0005886">
    <property type="term" value="C:plasma membrane"/>
    <property type="evidence" value="ECO:0007669"/>
    <property type="project" value="UniProtKB-SubCell"/>
</dbReference>
<reference evidence="11 12" key="1">
    <citation type="journal article" date="2023" name="Hortic Res">
        <title>Pangenome of water caltrop reveals structural variations and asymmetric subgenome divergence after allopolyploidization.</title>
        <authorList>
            <person name="Zhang X."/>
            <person name="Chen Y."/>
            <person name="Wang L."/>
            <person name="Yuan Y."/>
            <person name="Fang M."/>
            <person name="Shi L."/>
            <person name="Lu R."/>
            <person name="Comes H.P."/>
            <person name="Ma Y."/>
            <person name="Chen Y."/>
            <person name="Huang G."/>
            <person name="Zhou Y."/>
            <person name="Zheng Z."/>
            <person name="Qiu Y."/>
        </authorList>
    </citation>
    <scope>NUCLEOTIDE SEQUENCE [LARGE SCALE GENOMIC DNA]</scope>
    <source>
        <strain evidence="11">F231</strain>
    </source>
</reference>
<keyword evidence="3" id="KW-1003">Cell membrane</keyword>
<keyword evidence="8" id="KW-0449">Lipoprotein</keyword>
<organism evidence="11 12">
    <name type="scientific">Trapa natans</name>
    <name type="common">Water chestnut</name>
    <dbReference type="NCBI Taxonomy" id="22666"/>
    <lineage>
        <taxon>Eukaryota</taxon>
        <taxon>Viridiplantae</taxon>
        <taxon>Streptophyta</taxon>
        <taxon>Embryophyta</taxon>
        <taxon>Tracheophyta</taxon>
        <taxon>Spermatophyta</taxon>
        <taxon>Magnoliopsida</taxon>
        <taxon>eudicotyledons</taxon>
        <taxon>Gunneridae</taxon>
        <taxon>Pentapetalae</taxon>
        <taxon>rosids</taxon>
        <taxon>malvids</taxon>
        <taxon>Myrtales</taxon>
        <taxon>Lythraceae</taxon>
        <taxon>Trapa</taxon>
    </lineage>
</organism>
<evidence type="ECO:0000256" key="9">
    <source>
        <dbReference type="SAM" id="SignalP"/>
    </source>
</evidence>
<evidence type="ECO:0000256" key="1">
    <source>
        <dbReference type="ARBA" id="ARBA00004609"/>
    </source>
</evidence>
<sequence>MAASCSPSTTVAGAVFLVSILALVELSASDFAQDKAECMTSLLGLSPCLNYVSGENGAKAPTPDCCKGFRQVLSKSFKCVCVLIKDRNEPSIGITINTTLALGLPSVCQYPINVSQCIDLLKLDPNSTDAKVFSGFEKTLEDRNSTKVAAPVPPNVGSVQAEPTSDGWRMKPLPGALEVGLLGAVMLAMLGSCKWPSTPRTS</sequence>
<evidence type="ECO:0000256" key="2">
    <source>
        <dbReference type="ARBA" id="ARBA00009748"/>
    </source>
</evidence>
<dbReference type="GO" id="GO:0006869">
    <property type="term" value="P:lipid transport"/>
    <property type="evidence" value="ECO:0007669"/>
    <property type="project" value="InterPro"/>
</dbReference>
<dbReference type="Proteomes" id="UP001346149">
    <property type="component" value="Unassembled WGS sequence"/>
</dbReference>
<comment type="similarity">
    <text evidence="2">Belongs to the plant LTP family.</text>
</comment>